<dbReference type="Proteomes" id="UP000823486">
    <property type="component" value="Unassembled WGS sequence"/>
</dbReference>
<evidence type="ECO:0000313" key="3">
    <source>
        <dbReference type="Proteomes" id="UP000823486"/>
    </source>
</evidence>
<organism evidence="2 3">
    <name type="scientific">Peribacillus deserti</name>
    <dbReference type="NCBI Taxonomy" id="673318"/>
    <lineage>
        <taxon>Bacteria</taxon>
        <taxon>Bacillati</taxon>
        <taxon>Bacillota</taxon>
        <taxon>Bacilli</taxon>
        <taxon>Bacillales</taxon>
        <taxon>Bacillaceae</taxon>
        <taxon>Peribacillus</taxon>
    </lineage>
</organism>
<gene>
    <name evidence="2" type="ORF">JOC77_001175</name>
</gene>
<keyword evidence="3" id="KW-1185">Reference proteome</keyword>
<reference evidence="2 3" key="1">
    <citation type="submission" date="2021-01" db="EMBL/GenBank/DDBJ databases">
        <title>Genomic Encyclopedia of Type Strains, Phase IV (KMG-IV): sequencing the most valuable type-strain genomes for metagenomic binning, comparative biology and taxonomic classification.</title>
        <authorList>
            <person name="Goeker M."/>
        </authorList>
    </citation>
    <scope>NUCLEOTIDE SEQUENCE [LARGE SCALE GENOMIC DNA]</scope>
    <source>
        <strain evidence="2 3">DSM 105482</strain>
    </source>
</reference>
<protein>
    <submittedName>
        <fullName evidence="2">Uncharacterized protein</fullName>
    </submittedName>
</protein>
<feature type="region of interest" description="Disordered" evidence="1">
    <location>
        <begin position="71"/>
        <end position="90"/>
    </location>
</feature>
<dbReference type="RefSeq" id="WP_204539894.1">
    <property type="nucleotide sequence ID" value="NZ_JAFBFI010000003.1"/>
</dbReference>
<sequence>MGKKEKKIAKLVDSLLKRRKKCININVFNMVEPDLIGEAGMMQKPAAGMIPKKAKPTTAQAGLNAAAEAEKTVKSINRGPGSVNSGRRVPKDVPVEINAKGITAAELGINQHGFLMGPQ</sequence>
<accession>A0ABS2QF57</accession>
<comment type="caution">
    <text evidence="2">The sequence shown here is derived from an EMBL/GenBank/DDBJ whole genome shotgun (WGS) entry which is preliminary data.</text>
</comment>
<evidence type="ECO:0000256" key="1">
    <source>
        <dbReference type="SAM" id="MobiDB-lite"/>
    </source>
</evidence>
<evidence type="ECO:0000313" key="2">
    <source>
        <dbReference type="EMBL" id="MBM7691768.1"/>
    </source>
</evidence>
<proteinExistence type="predicted"/>
<name>A0ABS2QF57_9BACI</name>
<dbReference type="EMBL" id="JAFBFI010000003">
    <property type="protein sequence ID" value="MBM7691768.1"/>
    <property type="molecule type" value="Genomic_DNA"/>
</dbReference>